<feature type="region of interest" description="Disordered" evidence="1">
    <location>
        <begin position="1"/>
        <end position="22"/>
    </location>
</feature>
<sequence length="386" mass="41935">MVASLEDDEKRAIDQRRETASRAAMRCGAISSELASSHTCAVAQCVPRGATPPFAETSAPVGPIRRRSNRAARVPAHGTDDTVAKPRTTPPCSSSSTVPRPRSADYAAEAGSEGRARGVYIDRRTGSTSGARTRTRVALLQHRAKTCTPTILGADMRGHTQSYPATSCESACAALRRDLSLLHMRVSTVCSSKRNTAAHARRRDVRAAHGRHSCKGRAFEDDRGRRLPASHPRPYREYRNFLGPIPPLKRIQKASAGARRLDVWRPHADAIRSSPAVSRTVQKRAPRRGRARAAKGKDKDKDKGLLGLRQMNANIQDAACGLRYTYARRGGAVKDAGRDSATARPEGRSGCRYGARATGPGQPEEDAVPLRGRKTRWCGARGEPRQ</sequence>
<protein>
    <submittedName>
        <fullName evidence="2">Uncharacterized protein</fullName>
    </submittedName>
</protein>
<reference evidence="2" key="1">
    <citation type="submission" date="2023-03" db="EMBL/GenBank/DDBJ databases">
        <title>Massive genome expansion in bonnet fungi (Mycena s.s.) driven by repeated elements and novel gene families across ecological guilds.</title>
        <authorList>
            <consortium name="Lawrence Berkeley National Laboratory"/>
            <person name="Harder C.B."/>
            <person name="Miyauchi S."/>
            <person name="Viragh M."/>
            <person name="Kuo A."/>
            <person name="Thoen E."/>
            <person name="Andreopoulos B."/>
            <person name="Lu D."/>
            <person name="Skrede I."/>
            <person name="Drula E."/>
            <person name="Henrissat B."/>
            <person name="Morin E."/>
            <person name="Kohler A."/>
            <person name="Barry K."/>
            <person name="LaButti K."/>
            <person name="Morin E."/>
            <person name="Salamov A."/>
            <person name="Lipzen A."/>
            <person name="Mereny Z."/>
            <person name="Hegedus B."/>
            <person name="Baldrian P."/>
            <person name="Stursova M."/>
            <person name="Weitz H."/>
            <person name="Taylor A."/>
            <person name="Grigoriev I.V."/>
            <person name="Nagy L.G."/>
            <person name="Martin F."/>
            <person name="Kauserud H."/>
        </authorList>
    </citation>
    <scope>NUCLEOTIDE SEQUENCE</scope>
    <source>
        <strain evidence="2">9144</strain>
    </source>
</reference>
<dbReference type="AlphaFoldDB" id="A0AAD6VI59"/>
<proteinExistence type="predicted"/>
<dbReference type="Proteomes" id="UP001219525">
    <property type="component" value="Unassembled WGS sequence"/>
</dbReference>
<feature type="compositionally biased region" description="Basic residues" evidence="1">
    <location>
        <begin position="281"/>
        <end position="294"/>
    </location>
</feature>
<gene>
    <name evidence="2" type="ORF">GGX14DRAFT_634230</name>
</gene>
<accession>A0AAD6VI59</accession>
<feature type="region of interest" description="Disordered" evidence="1">
    <location>
        <begin position="336"/>
        <end position="386"/>
    </location>
</feature>
<feature type="compositionally biased region" description="Basic and acidic residues" evidence="1">
    <location>
        <begin position="8"/>
        <end position="20"/>
    </location>
</feature>
<evidence type="ECO:0000313" key="2">
    <source>
        <dbReference type="EMBL" id="KAJ7207867.1"/>
    </source>
</evidence>
<organism evidence="2 3">
    <name type="scientific">Mycena pura</name>
    <dbReference type="NCBI Taxonomy" id="153505"/>
    <lineage>
        <taxon>Eukaryota</taxon>
        <taxon>Fungi</taxon>
        <taxon>Dikarya</taxon>
        <taxon>Basidiomycota</taxon>
        <taxon>Agaricomycotina</taxon>
        <taxon>Agaricomycetes</taxon>
        <taxon>Agaricomycetidae</taxon>
        <taxon>Agaricales</taxon>
        <taxon>Marasmiineae</taxon>
        <taxon>Mycenaceae</taxon>
        <taxon>Mycena</taxon>
    </lineage>
</organism>
<dbReference type="EMBL" id="JARJCW010000035">
    <property type="protein sequence ID" value="KAJ7207867.1"/>
    <property type="molecule type" value="Genomic_DNA"/>
</dbReference>
<feature type="compositionally biased region" description="Low complexity" evidence="1">
    <location>
        <begin position="86"/>
        <end position="111"/>
    </location>
</feature>
<name>A0AAD6VI59_9AGAR</name>
<feature type="region of interest" description="Disordered" evidence="1">
    <location>
        <begin position="56"/>
        <end position="113"/>
    </location>
</feature>
<keyword evidence="3" id="KW-1185">Reference proteome</keyword>
<feature type="region of interest" description="Disordered" evidence="1">
    <location>
        <begin position="272"/>
        <end position="304"/>
    </location>
</feature>
<evidence type="ECO:0000313" key="3">
    <source>
        <dbReference type="Proteomes" id="UP001219525"/>
    </source>
</evidence>
<comment type="caution">
    <text evidence="2">The sequence shown here is derived from an EMBL/GenBank/DDBJ whole genome shotgun (WGS) entry which is preliminary data.</text>
</comment>
<feature type="compositionally biased region" description="Basic and acidic residues" evidence="1">
    <location>
        <begin position="295"/>
        <end position="304"/>
    </location>
</feature>
<evidence type="ECO:0000256" key="1">
    <source>
        <dbReference type="SAM" id="MobiDB-lite"/>
    </source>
</evidence>